<evidence type="ECO:0000256" key="7">
    <source>
        <dbReference type="SAM" id="SignalP"/>
    </source>
</evidence>
<dbReference type="GO" id="GO:0005549">
    <property type="term" value="F:odorant binding"/>
    <property type="evidence" value="ECO:0007669"/>
    <property type="project" value="InterPro"/>
</dbReference>
<keyword evidence="9" id="KW-1185">Reference proteome</keyword>
<evidence type="ECO:0000313" key="8">
    <source>
        <dbReference type="EMBL" id="KAJ3640698.1"/>
    </source>
</evidence>
<accession>A0AA38HMU8</accession>
<dbReference type="GO" id="GO:0005615">
    <property type="term" value="C:extracellular space"/>
    <property type="evidence" value="ECO:0007669"/>
    <property type="project" value="TreeGrafter"/>
</dbReference>
<dbReference type="FunFam" id="1.10.238.20:FF:000001">
    <property type="entry name" value="General odorant-binding protein lush"/>
    <property type="match status" value="1"/>
</dbReference>
<dbReference type="AlphaFoldDB" id="A0AA38HMU8"/>
<evidence type="ECO:0000313" key="9">
    <source>
        <dbReference type="Proteomes" id="UP001168821"/>
    </source>
</evidence>
<dbReference type="PANTHER" id="PTHR11857">
    <property type="entry name" value="ODORANT BINDING PROTEIN-RELATED"/>
    <property type="match status" value="1"/>
</dbReference>
<dbReference type="Gene3D" id="1.10.238.20">
    <property type="entry name" value="Pheromone/general odorant binding protein domain"/>
    <property type="match status" value="1"/>
</dbReference>
<dbReference type="PANTHER" id="PTHR11857:SF43">
    <property type="entry name" value="GEO07291P1-RELATED"/>
    <property type="match status" value="1"/>
</dbReference>
<comment type="subcellular location">
    <subcellularLocation>
        <location evidence="1">Secreted</location>
    </subcellularLocation>
</comment>
<evidence type="ECO:0000256" key="5">
    <source>
        <dbReference type="ARBA" id="ARBA00023180"/>
    </source>
</evidence>
<dbReference type="InterPro" id="IPR006170">
    <property type="entry name" value="PBP/GOBP"/>
</dbReference>
<keyword evidence="3" id="KW-0964">Secreted</keyword>
<protein>
    <submittedName>
        <fullName evidence="8">Uncharacterized protein</fullName>
    </submittedName>
</protein>
<keyword evidence="4 7" id="KW-0732">Signal</keyword>
<dbReference type="CDD" id="cd23992">
    <property type="entry name" value="PBP_GOBP"/>
    <property type="match status" value="1"/>
</dbReference>
<keyword evidence="5" id="KW-0325">Glycoprotein</keyword>
<evidence type="ECO:0000256" key="3">
    <source>
        <dbReference type="ARBA" id="ARBA00022525"/>
    </source>
</evidence>
<feature type="chain" id="PRO_5041231302" evidence="7">
    <location>
        <begin position="18"/>
        <end position="129"/>
    </location>
</feature>
<dbReference type="EMBL" id="JALNTZ010000009">
    <property type="protein sequence ID" value="KAJ3640698.1"/>
    <property type="molecule type" value="Genomic_DNA"/>
</dbReference>
<sequence length="129" mass="15024">MKCYYFLAIILITGVQASSDELTQKLKKWSSECTKETKISQESLEKLRNPEPTDDPRLKVYVLCFLEKMDIMNENGDLKKENLRTVLLEAGNGEEKTERLVKKCAVEKHRPEDTAYEGFLCWYKNKNLV</sequence>
<feature type="signal peptide" evidence="7">
    <location>
        <begin position="1"/>
        <end position="17"/>
    </location>
</feature>
<name>A0AA38HMU8_9CUCU</name>
<comment type="caution">
    <text evidence="8">The sequence shown here is derived from an EMBL/GenBank/DDBJ whole genome shotgun (WGS) entry which is preliminary data.</text>
</comment>
<evidence type="ECO:0000256" key="4">
    <source>
        <dbReference type="ARBA" id="ARBA00022729"/>
    </source>
</evidence>
<dbReference type="Pfam" id="PF01395">
    <property type="entry name" value="PBP_GOBP"/>
    <property type="match status" value="1"/>
</dbReference>
<dbReference type="GO" id="GO:0007608">
    <property type="term" value="P:sensory perception of smell"/>
    <property type="evidence" value="ECO:0007669"/>
    <property type="project" value="TreeGrafter"/>
</dbReference>
<dbReference type="InterPro" id="IPR036728">
    <property type="entry name" value="PBP_GOBP_sf"/>
</dbReference>
<proteinExistence type="inferred from homology"/>
<reference evidence="8" key="1">
    <citation type="journal article" date="2023" name="G3 (Bethesda)">
        <title>Whole genome assemblies of Zophobas morio and Tenebrio molitor.</title>
        <authorList>
            <person name="Kaur S."/>
            <person name="Stinson S.A."/>
            <person name="diCenzo G.C."/>
        </authorList>
    </citation>
    <scope>NUCLEOTIDE SEQUENCE</scope>
    <source>
        <strain evidence="8">QUZm001</strain>
    </source>
</reference>
<evidence type="ECO:0000256" key="2">
    <source>
        <dbReference type="ARBA" id="ARBA00008098"/>
    </source>
</evidence>
<dbReference type="SMART" id="SM00708">
    <property type="entry name" value="PhBP"/>
    <property type="match status" value="1"/>
</dbReference>
<comment type="function">
    <text evidence="6">May be a carrier protein for lipids.</text>
</comment>
<dbReference type="Proteomes" id="UP001168821">
    <property type="component" value="Unassembled WGS sequence"/>
</dbReference>
<evidence type="ECO:0000256" key="6">
    <source>
        <dbReference type="ARBA" id="ARBA00056866"/>
    </source>
</evidence>
<organism evidence="8 9">
    <name type="scientific">Zophobas morio</name>
    <dbReference type="NCBI Taxonomy" id="2755281"/>
    <lineage>
        <taxon>Eukaryota</taxon>
        <taxon>Metazoa</taxon>
        <taxon>Ecdysozoa</taxon>
        <taxon>Arthropoda</taxon>
        <taxon>Hexapoda</taxon>
        <taxon>Insecta</taxon>
        <taxon>Pterygota</taxon>
        <taxon>Neoptera</taxon>
        <taxon>Endopterygota</taxon>
        <taxon>Coleoptera</taxon>
        <taxon>Polyphaga</taxon>
        <taxon>Cucujiformia</taxon>
        <taxon>Tenebrionidae</taxon>
        <taxon>Zophobas</taxon>
    </lineage>
</organism>
<comment type="similarity">
    <text evidence="2">Belongs to the PBP/GOBP family.</text>
</comment>
<evidence type="ECO:0000256" key="1">
    <source>
        <dbReference type="ARBA" id="ARBA00004613"/>
    </source>
</evidence>
<dbReference type="SUPFAM" id="SSF47565">
    <property type="entry name" value="Insect pheromone/odorant-binding proteins"/>
    <property type="match status" value="1"/>
</dbReference>
<gene>
    <name evidence="8" type="ORF">Zmor_027243</name>
</gene>